<keyword evidence="3" id="KW-1185">Reference proteome</keyword>
<accession>A0ABU7L4Q3</accession>
<reference evidence="2 3" key="1">
    <citation type="submission" date="2023-07" db="EMBL/GenBank/DDBJ databases">
        <authorList>
            <person name="Girao M."/>
            <person name="Carvalho M.F."/>
        </authorList>
    </citation>
    <scope>NUCLEOTIDE SEQUENCE [LARGE SCALE GENOMIC DNA]</scope>
    <source>
        <strain evidence="2 3">YIM65754</strain>
    </source>
</reference>
<proteinExistence type="predicted"/>
<sequence>MVAGRTRGSAGAGHAATWSAPQCCTRGGTAHRGSRAADWTAGGPGGDRSARTLRYSALGSVRRNAGPSRRSTDLIDTGLDRAAGVGTVFDHSGCM</sequence>
<evidence type="ECO:0000313" key="3">
    <source>
        <dbReference type="Proteomes" id="UP001336020"/>
    </source>
</evidence>
<gene>
    <name evidence="2" type="ORF">Q7514_03100</name>
</gene>
<organism evidence="2 3">
    <name type="scientific">Rhodococcus artemisiae</name>
    <dbReference type="NCBI Taxonomy" id="714159"/>
    <lineage>
        <taxon>Bacteria</taxon>
        <taxon>Bacillati</taxon>
        <taxon>Actinomycetota</taxon>
        <taxon>Actinomycetes</taxon>
        <taxon>Mycobacteriales</taxon>
        <taxon>Nocardiaceae</taxon>
        <taxon>Rhodococcus</taxon>
    </lineage>
</organism>
<protein>
    <submittedName>
        <fullName evidence="2">Uncharacterized protein</fullName>
    </submittedName>
</protein>
<feature type="region of interest" description="Disordered" evidence="1">
    <location>
        <begin position="1"/>
        <end position="51"/>
    </location>
</feature>
<name>A0ABU7L4Q3_9NOCA</name>
<comment type="caution">
    <text evidence="2">The sequence shown here is derived from an EMBL/GenBank/DDBJ whole genome shotgun (WGS) entry which is preliminary data.</text>
</comment>
<dbReference type="EMBL" id="JAUTXY010000001">
    <property type="protein sequence ID" value="MEE2056514.1"/>
    <property type="molecule type" value="Genomic_DNA"/>
</dbReference>
<dbReference type="Proteomes" id="UP001336020">
    <property type="component" value="Unassembled WGS sequence"/>
</dbReference>
<dbReference type="RefSeq" id="WP_330131773.1">
    <property type="nucleotide sequence ID" value="NZ_JAUTXY010000001.1"/>
</dbReference>
<evidence type="ECO:0000313" key="2">
    <source>
        <dbReference type="EMBL" id="MEE2056514.1"/>
    </source>
</evidence>
<evidence type="ECO:0000256" key="1">
    <source>
        <dbReference type="SAM" id="MobiDB-lite"/>
    </source>
</evidence>